<dbReference type="InterPro" id="IPR043502">
    <property type="entry name" value="DNA/RNA_pol_sf"/>
</dbReference>
<proteinExistence type="predicted"/>
<dbReference type="Gene3D" id="3.10.10.10">
    <property type="entry name" value="HIV Type 1 Reverse Transcriptase, subunit A, domain 1"/>
    <property type="match status" value="1"/>
</dbReference>
<evidence type="ECO:0000313" key="2">
    <source>
        <dbReference type="EMBL" id="RDX96412.1"/>
    </source>
</evidence>
<keyword evidence="3" id="KW-1185">Reference proteome</keyword>
<dbReference type="Proteomes" id="UP000257109">
    <property type="component" value="Unassembled WGS sequence"/>
</dbReference>
<dbReference type="EMBL" id="QJKJ01003892">
    <property type="protein sequence ID" value="RDX96412.1"/>
    <property type="molecule type" value="Genomic_DNA"/>
</dbReference>
<protein>
    <recommendedName>
        <fullName evidence="4">Reverse transcriptase domain-containing protein</fullName>
    </recommendedName>
</protein>
<feature type="compositionally biased region" description="Basic and acidic residues" evidence="1">
    <location>
        <begin position="110"/>
        <end position="132"/>
    </location>
</feature>
<comment type="caution">
    <text evidence="2">The sequence shown here is derived from an EMBL/GenBank/DDBJ whole genome shotgun (WGS) entry which is preliminary data.</text>
</comment>
<dbReference type="AlphaFoldDB" id="A0A371H0R7"/>
<feature type="region of interest" description="Disordered" evidence="1">
    <location>
        <begin position="84"/>
        <end position="132"/>
    </location>
</feature>
<feature type="non-terminal residue" evidence="2">
    <location>
        <position position="1"/>
    </location>
</feature>
<dbReference type="PANTHER" id="PTHR35046:SF26">
    <property type="entry name" value="RNA-DIRECTED DNA POLYMERASE"/>
    <property type="match status" value="1"/>
</dbReference>
<evidence type="ECO:0000256" key="1">
    <source>
        <dbReference type="SAM" id="MobiDB-lite"/>
    </source>
</evidence>
<evidence type="ECO:0008006" key="4">
    <source>
        <dbReference type="Google" id="ProtNLM"/>
    </source>
</evidence>
<dbReference type="InterPro" id="IPR043128">
    <property type="entry name" value="Rev_trsase/Diguanyl_cyclase"/>
</dbReference>
<reference evidence="2" key="1">
    <citation type="submission" date="2018-05" db="EMBL/GenBank/DDBJ databases">
        <title>Draft genome of Mucuna pruriens seed.</title>
        <authorList>
            <person name="Nnadi N.E."/>
            <person name="Vos R."/>
            <person name="Hasami M.H."/>
            <person name="Devisetty U.K."/>
            <person name="Aguiy J.C."/>
        </authorList>
    </citation>
    <scope>NUCLEOTIDE SEQUENCE [LARGE SCALE GENOMIC DNA]</scope>
    <source>
        <strain evidence="2">JCA_2017</strain>
    </source>
</reference>
<evidence type="ECO:0000313" key="3">
    <source>
        <dbReference type="Proteomes" id="UP000257109"/>
    </source>
</evidence>
<gene>
    <name evidence="2" type="ORF">CR513_20930</name>
</gene>
<accession>A0A371H0R7</accession>
<organism evidence="2 3">
    <name type="scientific">Mucuna pruriens</name>
    <name type="common">Velvet bean</name>
    <name type="synonym">Dolichos pruriens</name>
    <dbReference type="NCBI Taxonomy" id="157652"/>
    <lineage>
        <taxon>Eukaryota</taxon>
        <taxon>Viridiplantae</taxon>
        <taxon>Streptophyta</taxon>
        <taxon>Embryophyta</taxon>
        <taxon>Tracheophyta</taxon>
        <taxon>Spermatophyta</taxon>
        <taxon>Magnoliopsida</taxon>
        <taxon>eudicotyledons</taxon>
        <taxon>Gunneridae</taxon>
        <taxon>Pentapetalae</taxon>
        <taxon>rosids</taxon>
        <taxon>fabids</taxon>
        <taxon>Fabales</taxon>
        <taxon>Fabaceae</taxon>
        <taxon>Papilionoideae</taxon>
        <taxon>50 kb inversion clade</taxon>
        <taxon>NPAAA clade</taxon>
        <taxon>indigoferoid/millettioid clade</taxon>
        <taxon>Phaseoleae</taxon>
        <taxon>Mucuna</taxon>
    </lineage>
</organism>
<dbReference type="STRING" id="157652.A0A371H0R7"/>
<dbReference type="OrthoDB" id="1924993at2759"/>
<dbReference type="SUPFAM" id="SSF56672">
    <property type="entry name" value="DNA/RNA polymerases"/>
    <property type="match status" value="1"/>
</dbReference>
<dbReference type="Gene3D" id="3.30.70.270">
    <property type="match status" value="1"/>
</dbReference>
<sequence length="289" mass="33675">MVDDAYMEVATIMLEGPITEEGLRGSKRKYNTFWPLSKTKGKTKKSKYIIDTMNKLRGKLDLVGNGLDLVQKDVQSTNDKVKALSRAKEDGSRGGNYSDHSRSSWSSKQEMCKRHERNKREERHVRRDRRDKDRRDELDISMKDLMKEFSAMSLEDISLGLPPLRGIEHHIDLSLGGTLSNKATYKMNPEEGKEIQKQVRESMNPCSMLVILVPQKDDTWRMCTNYRPMNDIIVRYMHLISRLDDLLDELHDSQIFSKIDFKSGYYQIRVREGMNGKQLLRKYLGFMND</sequence>
<name>A0A371H0R7_MUCPR</name>
<dbReference type="PANTHER" id="PTHR35046">
    <property type="entry name" value="ZINC KNUCKLE (CCHC-TYPE) FAMILY PROTEIN"/>
    <property type="match status" value="1"/>
</dbReference>